<protein>
    <submittedName>
        <fullName evidence="1">Uncharacterized protein</fullName>
    </submittedName>
</protein>
<accession>A0ACB8JJR5</accession>
<evidence type="ECO:0000313" key="1">
    <source>
        <dbReference type="EMBL" id="KAH9717512.1"/>
    </source>
</evidence>
<sequence length="1632" mass="184197">MRFKQSHCDYSLFTSTIGSSITVVLVYVDDIVITGNNELAIKALKDFLHHRFHMKDLGILKYFLGIEIARSSKGIFLSQRKYALEILNDAGLLGAKPIDFPMVQNLKLDPDDGDILEDPSLFRRLVGRLLYLTITRPDLVYSVQKLSQFVSNPRKPHLDAAYRILAFLKSSPGKGILLSSNSSFQIEAYCDSDWGGCVTTRRSVTGYCVFLGESPISWKSKKQATVARSTAEAEYRAMASTTCELIWLKSLLHDLGVSHPQPMQLYCDNKVALHIAANPVFHERTKHIELDCHFVREKIQARLIKTSHVSSAHQIADIFTKALGKEQFHRLSDTSMAGSKIDLEKFTGKNDFNIWKVKMEALLITQGLGDALEPIIKKEGLEASTSSSSLTPQQAAEIDKKARSTIILSLGDSVIREVARERTVADLWAKLERVYMTKSLANRLYIKKRMFTLKMAEGSSLEDHIDEFNKVCDTLEIIDEGLDDEGKALLLVSSLPPSYSNFVDALMYGRQTLSLDEVKVALNTRGLQEKSGNMNSGEVLAVKARTDKYDGKKKKQVNNKQKIKGKKCFQCHKEGHFKRDCPELKNKKREQNGAAATAEEERYESAGVCVAIDHVQKGTWILDSGCTFHMCPFKDYLLNYHETDGGKVMMGNNAVCKIVGIGNVNLKLHDGTIRELKEVRYVPELKRNLISLGMLDQMGLSIKLEFGELRISNGDGVVMKGYKRNGVYILNGETITGVSGVSISSSCDNTLLWHLRLGHMSLRGLKELQKQGVLGSSQISELDFCEDCVLGKATRNSFGKSVHSTKGILEYIHSDLWGPAQTVSLGGNTYFLSLIDDYSRRVWVYVLKHKDQVFGKFREWKSLVENQTGLKVKKLRTDNGLEFCNQEFDSYCADHGIARHRTVRLTPQQNGLAERMNRTLMDRVRSMMIQSQFPKGLWAETLLTASYLVNLSPSAALDFKTPFEKWHGKPADYGSLKVFGCPAYAHVSQGKLAPRALKGKFIGYPEGVKGFKLWCTDLNPPRCIISRDVIFNEKAALEMKKSTDTYAQKDKERTKVQFEVEPYTREASKDNEESYQGAADEETDHGKQIEAQHQEYQLTRDRERRKAKAPVRYGYTDLIAYALTASHQIDDEPKNYKEAIQGPYKDEWKKAMDEEIYLLKKNNTWELVKTCQQQNSRMLVAKGYTQRAGVDFKEVFSPVVRHTSIRVLLALTAVKDMELDQLDVKTAFLHGRLNEDILMTQPEGYTSPESVDCVCLLKRSLYGLKQSPRQWYLRFDEFMVTHGYLRCNYDVCVYYKIIQSGNYIYLLLYVDDMLIVCNEREEIEALKQLLNSEFDMKDLGPAKKILGMEIIRNRKKGTMILSQGKYLEKVLGTFGMSNSKSVVTPLASHFKLSCSQCPSTDEERNEMTKVPYANAVGCMMYAMVLTRPDLAHALSVVSRFMATLGKEHWKAVKWVLRYLKGTQQYGLVYGKSAGKVAGLCGYVDSDYAGDLDRRRSLTGYMFFLNGCLVNWKASLQHVVALSTTEAEYTAATEAVKEALWLRGLITELGMTQETVEVHCDSSSAIYLSKNPAHHEKTKHIDIKLHFIRNVISKGVISMVKVHTDDNPADMLTKVVTTAKFKSCLDKAGLSEF</sequence>
<keyword evidence="2" id="KW-1185">Reference proteome</keyword>
<reference evidence="2" key="1">
    <citation type="journal article" date="2023" name="Hortic. Res.">
        <title>A chromosome-level phased genome enabling allele-level studies in sweet orange: a case study on citrus Huanglongbing tolerance.</title>
        <authorList>
            <person name="Wu B."/>
            <person name="Yu Q."/>
            <person name="Deng Z."/>
            <person name="Duan Y."/>
            <person name="Luo F."/>
            <person name="Gmitter F. Jr."/>
        </authorList>
    </citation>
    <scope>NUCLEOTIDE SEQUENCE [LARGE SCALE GENOMIC DNA]</scope>
    <source>
        <strain evidence="2">cv. Valencia</strain>
    </source>
</reference>
<organism evidence="1 2">
    <name type="scientific">Citrus sinensis</name>
    <name type="common">Sweet orange</name>
    <name type="synonym">Citrus aurantium var. sinensis</name>
    <dbReference type="NCBI Taxonomy" id="2711"/>
    <lineage>
        <taxon>Eukaryota</taxon>
        <taxon>Viridiplantae</taxon>
        <taxon>Streptophyta</taxon>
        <taxon>Embryophyta</taxon>
        <taxon>Tracheophyta</taxon>
        <taxon>Spermatophyta</taxon>
        <taxon>Magnoliopsida</taxon>
        <taxon>eudicotyledons</taxon>
        <taxon>Gunneridae</taxon>
        <taxon>Pentapetalae</taxon>
        <taxon>rosids</taxon>
        <taxon>malvids</taxon>
        <taxon>Sapindales</taxon>
        <taxon>Rutaceae</taxon>
        <taxon>Aurantioideae</taxon>
        <taxon>Citrus</taxon>
    </lineage>
</organism>
<gene>
    <name evidence="1" type="ORF">KPL71_021848</name>
</gene>
<proteinExistence type="predicted"/>
<evidence type="ECO:0000313" key="2">
    <source>
        <dbReference type="Proteomes" id="UP000829398"/>
    </source>
</evidence>
<comment type="caution">
    <text evidence="1">The sequence shown here is derived from an EMBL/GenBank/DDBJ whole genome shotgun (WGS) entry which is preliminary data.</text>
</comment>
<dbReference type="EMBL" id="CM039176">
    <property type="protein sequence ID" value="KAH9717512.1"/>
    <property type="molecule type" value="Genomic_DNA"/>
</dbReference>
<name>A0ACB8JJR5_CITSI</name>
<dbReference type="Proteomes" id="UP000829398">
    <property type="component" value="Chromosome 7"/>
</dbReference>